<feature type="signal peptide" evidence="1">
    <location>
        <begin position="1"/>
        <end position="22"/>
    </location>
</feature>
<protein>
    <submittedName>
        <fullName evidence="4">Aminopeptidase</fullName>
    </submittedName>
</protein>
<keyword evidence="4" id="KW-0645">Protease</keyword>
<dbReference type="Gene3D" id="3.40.630.10">
    <property type="entry name" value="Zn peptidases"/>
    <property type="match status" value="1"/>
</dbReference>
<feature type="domain" description="Peptidase M28" evidence="3">
    <location>
        <begin position="302"/>
        <end position="516"/>
    </location>
</feature>
<dbReference type="GO" id="GO:0008235">
    <property type="term" value="F:metalloexopeptidase activity"/>
    <property type="evidence" value="ECO:0007669"/>
    <property type="project" value="InterPro"/>
</dbReference>
<comment type="caution">
    <text evidence="4">The sequence shown here is derived from an EMBL/GenBank/DDBJ whole genome shotgun (WGS) entry which is preliminary data.</text>
</comment>
<evidence type="ECO:0000313" key="4">
    <source>
        <dbReference type="EMBL" id="RAK51388.1"/>
    </source>
</evidence>
<keyword evidence="5" id="KW-1185">Reference proteome</keyword>
<name>A0A328AF21_9CAUL</name>
<dbReference type="InterPro" id="IPR007484">
    <property type="entry name" value="Peptidase_M28"/>
</dbReference>
<dbReference type="GO" id="GO:0006508">
    <property type="term" value="P:proteolysis"/>
    <property type="evidence" value="ECO:0007669"/>
    <property type="project" value="InterPro"/>
</dbReference>
<evidence type="ECO:0000313" key="5">
    <source>
        <dbReference type="Proteomes" id="UP000249725"/>
    </source>
</evidence>
<reference evidence="5" key="1">
    <citation type="submission" date="2018-05" db="EMBL/GenBank/DDBJ databases">
        <authorList>
            <person name="Li X."/>
        </authorList>
    </citation>
    <scope>NUCLEOTIDE SEQUENCE [LARGE SCALE GENOMIC DNA]</scope>
    <source>
        <strain evidence="5">YIM 73061</strain>
    </source>
</reference>
<gene>
    <name evidence="4" type="ORF">DJ018_15740</name>
</gene>
<feature type="chain" id="PRO_5016241479" evidence="1">
    <location>
        <begin position="23"/>
        <end position="545"/>
    </location>
</feature>
<accession>A0A328AF21</accession>
<sequence length="545" mass="58359">MRISKWMAGAALAAFAATTAIGQTASSPLDPVQSAANVKAHMGFLASDLLQGRDSDSDGYRIAANYVASQFQQLGVKPGGTNGSFFQPVPMVSYRAVDQGSYVLRGKNGQTVTLTPGEDVNVGRVPGQPETKLSAPLVFVGYGLVAPEHGRDDYKGVNVKGKIVVVLSGAPEGIQTEERAYYQNVRNKRAVAAARGAVGMITVDKPSDEKRRPFKNTARNWQNWAMTWRQPDGKAFDVAPSVPLLGSISTVGAEKLFAGAPTTYAALAAAAESKAANPQRFALPWTLDVTLRTESKNSESMNVVGLIEGSDPKLKNEYVVLSAHLDHIGVSTSGEGDRINNGALDNASGVATTLEVGRAFRESGKAPRRSILLLAVTAEEKGLVGSEYFARNPTVPLSSIAADVNLDMPILFYDFQDVIAFGADRSTIGSAVRRAGERVGVALSPDPLPEEGLFTRSDHYRFVEVGVPSVFLMTGFQNGGEKAFRGFLAGCYHHPCDDLNQPIDYAAGAKFARMNYEIARELADADARPQWTKGDFFAGKFANKK</sequence>
<dbReference type="CDD" id="cd05660">
    <property type="entry name" value="M28_like_PA"/>
    <property type="match status" value="1"/>
</dbReference>
<dbReference type="Pfam" id="PF04389">
    <property type="entry name" value="Peptidase_M28"/>
    <property type="match status" value="1"/>
</dbReference>
<dbReference type="RefSeq" id="WP_111515923.1">
    <property type="nucleotide sequence ID" value="NZ_QFYR01000004.1"/>
</dbReference>
<dbReference type="InterPro" id="IPR045175">
    <property type="entry name" value="M28_fam"/>
</dbReference>
<dbReference type="InterPro" id="IPR003137">
    <property type="entry name" value="PA_domain"/>
</dbReference>
<dbReference type="SUPFAM" id="SSF52025">
    <property type="entry name" value="PA domain"/>
    <property type="match status" value="1"/>
</dbReference>
<dbReference type="PANTHER" id="PTHR12147">
    <property type="entry name" value="METALLOPEPTIDASE M28 FAMILY MEMBER"/>
    <property type="match status" value="1"/>
</dbReference>
<dbReference type="GO" id="GO:0004177">
    <property type="term" value="F:aminopeptidase activity"/>
    <property type="evidence" value="ECO:0007669"/>
    <property type="project" value="UniProtKB-KW"/>
</dbReference>
<proteinExistence type="predicted"/>
<evidence type="ECO:0000259" key="3">
    <source>
        <dbReference type="Pfam" id="PF04389"/>
    </source>
</evidence>
<dbReference type="PANTHER" id="PTHR12147:SF26">
    <property type="entry name" value="PEPTIDASE M28 DOMAIN-CONTAINING PROTEIN"/>
    <property type="match status" value="1"/>
</dbReference>
<dbReference type="Pfam" id="PF02225">
    <property type="entry name" value="PA"/>
    <property type="match status" value="1"/>
</dbReference>
<dbReference type="SUPFAM" id="SSF53187">
    <property type="entry name" value="Zn-dependent exopeptidases"/>
    <property type="match status" value="1"/>
</dbReference>
<dbReference type="AlphaFoldDB" id="A0A328AF21"/>
<keyword evidence="1" id="KW-0732">Signal</keyword>
<feature type="domain" description="PA" evidence="2">
    <location>
        <begin position="135"/>
        <end position="208"/>
    </location>
</feature>
<dbReference type="CDD" id="cd04820">
    <property type="entry name" value="PA_M28_1_1"/>
    <property type="match status" value="1"/>
</dbReference>
<dbReference type="OrthoDB" id="9778250at2"/>
<organism evidence="4 5">
    <name type="scientific">Phenylobacterium deserti</name>
    <dbReference type="NCBI Taxonomy" id="1914756"/>
    <lineage>
        <taxon>Bacteria</taxon>
        <taxon>Pseudomonadati</taxon>
        <taxon>Pseudomonadota</taxon>
        <taxon>Alphaproteobacteria</taxon>
        <taxon>Caulobacterales</taxon>
        <taxon>Caulobacteraceae</taxon>
        <taxon>Phenylobacterium</taxon>
    </lineage>
</organism>
<evidence type="ECO:0000256" key="1">
    <source>
        <dbReference type="SAM" id="SignalP"/>
    </source>
</evidence>
<evidence type="ECO:0000259" key="2">
    <source>
        <dbReference type="Pfam" id="PF02225"/>
    </source>
</evidence>
<keyword evidence="4" id="KW-0378">Hydrolase</keyword>
<dbReference type="Proteomes" id="UP000249725">
    <property type="component" value="Unassembled WGS sequence"/>
</dbReference>
<dbReference type="Gene3D" id="3.50.30.30">
    <property type="match status" value="1"/>
</dbReference>
<dbReference type="InterPro" id="IPR046450">
    <property type="entry name" value="PA_dom_sf"/>
</dbReference>
<keyword evidence="4" id="KW-0031">Aminopeptidase</keyword>
<dbReference type="EMBL" id="QFYR01000004">
    <property type="protein sequence ID" value="RAK51388.1"/>
    <property type="molecule type" value="Genomic_DNA"/>
</dbReference>